<reference evidence="3 4" key="1">
    <citation type="submission" date="2018-11" db="EMBL/GenBank/DDBJ databases">
        <title>Complete genome sequence of Paenibacillus baekrokdamisoli strain KCTC 33723.</title>
        <authorList>
            <person name="Kang S.W."/>
            <person name="Lee K.C."/>
            <person name="Kim K.K."/>
            <person name="Kim J.S."/>
            <person name="Kim D.S."/>
            <person name="Ko S.H."/>
            <person name="Yang S.H."/>
            <person name="Lee J.S."/>
        </authorList>
    </citation>
    <scope>NUCLEOTIDE SEQUENCE [LARGE SCALE GENOMIC DNA]</scope>
    <source>
        <strain evidence="3 4">KCTC 33723</strain>
    </source>
</reference>
<feature type="signal peptide" evidence="2">
    <location>
        <begin position="1"/>
        <end position="25"/>
    </location>
</feature>
<dbReference type="EMBL" id="AP019308">
    <property type="protein sequence ID" value="BBH20516.1"/>
    <property type="molecule type" value="Genomic_DNA"/>
</dbReference>
<feature type="chain" id="PRO_5043713997" evidence="2">
    <location>
        <begin position="26"/>
        <end position="583"/>
    </location>
</feature>
<dbReference type="RefSeq" id="WP_125655612.1">
    <property type="nucleotide sequence ID" value="NZ_AP019308.1"/>
</dbReference>
<organism evidence="3 4">
    <name type="scientific">Paenibacillus baekrokdamisoli</name>
    <dbReference type="NCBI Taxonomy" id="1712516"/>
    <lineage>
        <taxon>Bacteria</taxon>
        <taxon>Bacillati</taxon>
        <taxon>Bacillota</taxon>
        <taxon>Bacilli</taxon>
        <taxon>Bacillales</taxon>
        <taxon>Paenibacillaceae</taxon>
        <taxon>Paenibacillus</taxon>
    </lineage>
</organism>
<dbReference type="InterPro" id="IPR006059">
    <property type="entry name" value="SBP"/>
</dbReference>
<dbReference type="InterPro" id="IPR050490">
    <property type="entry name" value="Bact_solute-bd_prot1"/>
</dbReference>
<proteinExistence type="predicted"/>
<evidence type="ECO:0000313" key="3">
    <source>
        <dbReference type="EMBL" id="BBH20516.1"/>
    </source>
</evidence>
<accession>A0A3G9IQ65</accession>
<dbReference type="Pfam" id="PF01547">
    <property type="entry name" value="SBP_bac_1"/>
    <property type="match status" value="1"/>
</dbReference>
<dbReference type="OrthoDB" id="3235892at2"/>
<dbReference type="PANTHER" id="PTHR43649">
    <property type="entry name" value="ARABINOSE-BINDING PROTEIN-RELATED"/>
    <property type="match status" value="1"/>
</dbReference>
<sequence length="583" mass="65366">MGQRRKISLRRIAGMITLVACVAMVGCSNKGENQPTSTNSPPASTSPSEKPSKEPITLKFSSDGPVFVGQFPSGVQTDEIAMEIAKQTGVSLDIDRVNDDKKFNLEMASGELPDIILVTNKDHLNQLIKGNQIIPLDDLLTTNGPDILKELPNRIKISKKFWSADTNKLYALPGLASQFAPQERYESPGYLIRWDYYKELGFPEVNNMDDLLNMLKAMQDKHPTNDQGQKTYGISPYFADFFTYRTFDNAFNRLTANNFISLNPETGEPSGGFFDTDNAFWKGTDFYFKANQLGILDPDSFVHKFENLQEKTKNGLVLFSTHHWLGTNAANELLAAKDPLSGYVGLPYPKGQSMTTDAVSPDGNETRLWVISKNSKHPERAMDLINYILTSEGSRLINDGFEGEQWELDNGKPKVIDADKRNDAVYAEKTGMGKYWNLSGAVAGYNDPKYNVPIAYGQSKEELIKSLSPLNKDYSSHYGVSYPGELVDKRVKSGEINFIFINSAMSYGLDMNTPDDIKRLDAKIADYLARMQTKLILAKSQDEYKSIQKTVLDELKAMEGQKSVDYWMNNYKNAAKIWTEVKS</sequence>
<name>A0A3G9IQ65_9BACL</name>
<dbReference type="SUPFAM" id="SSF53850">
    <property type="entry name" value="Periplasmic binding protein-like II"/>
    <property type="match status" value="1"/>
</dbReference>
<dbReference type="AlphaFoldDB" id="A0A3G9IQ65"/>
<evidence type="ECO:0000256" key="1">
    <source>
        <dbReference type="SAM" id="MobiDB-lite"/>
    </source>
</evidence>
<dbReference type="KEGG" id="pbk:Back11_18610"/>
<keyword evidence="2" id="KW-0732">Signal</keyword>
<gene>
    <name evidence="3" type="ORF">Back11_18610</name>
</gene>
<dbReference type="Gene3D" id="3.40.190.10">
    <property type="entry name" value="Periplasmic binding protein-like II"/>
    <property type="match status" value="2"/>
</dbReference>
<dbReference type="PROSITE" id="PS51257">
    <property type="entry name" value="PROKAR_LIPOPROTEIN"/>
    <property type="match status" value="1"/>
</dbReference>
<feature type="compositionally biased region" description="Low complexity" evidence="1">
    <location>
        <begin position="35"/>
        <end position="49"/>
    </location>
</feature>
<keyword evidence="4" id="KW-1185">Reference proteome</keyword>
<feature type="region of interest" description="Disordered" evidence="1">
    <location>
        <begin position="31"/>
        <end position="56"/>
    </location>
</feature>
<evidence type="ECO:0000313" key="4">
    <source>
        <dbReference type="Proteomes" id="UP000275368"/>
    </source>
</evidence>
<evidence type="ECO:0000256" key="2">
    <source>
        <dbReference type="SAM" id="SignalP"/>
    </source>
</evidence>
<protein>
    <submittedName>
        <fullName evidence="3">ABC transporter substrate-binding protein</fullName>
    </submittedName>
</protein>
<dbReference type="PANTHER" id="PTHR43649:SF12">
    <property type="entry name" value="DIACETYLCHITOBIOSE BINDING PROTEIN DASA"/>
    <property type="match status" value="1"/>
</dbReference>
<dbReference type="Proteomes" id="UP000275368">
    <property type="component" value="Chromosome"/>
</dbReference>